<accession>A0A8C0DG92</accession>
<evidence type="ECO:0000313" key="3">
    <source>
        <dbReference type="Proteomes" id="UP000694857"/>
    </source>
</evidence>
<dbReference type="Proteomes" id="UP000694857">
    <property type="component" value="Chromosome 13"/>
</dbReference>
<reference evidence="2" key="1">
    <citation type="submission" date="2023-09" db="UniProtKB">
        <authorList>
            <consortium name="Ensembl"/>
        </authorList>
    </citation>
    <scope>IDENTIFICATION</scope>
</reference>
<keyword evidence="1" id="KW-0812">Transmembrane</keyword>
<dbReference type="PANTHER" id="PTHR37154">
    <property type="entry name" value="MITOREGULIN"/>
    <property type="match status" value="1"/>
</dbReference>
<organism evidence="2">
    <name type="scientific">Balaenoptera musculus</name>
    <name type="common">Blue whale</name>
    <dbReference type="NCBI Taxonomy" id="9771"/>
    <lineage>
        <taxon>Eukaryota</taxon>
        <taxon>Metazoa</taxon>
        <taxon>Chordata</taxon>
        <taxon>Craniata</taxon>
        <taxon>Vertebrata</taxon>
        <taxon>Euteleostomi</taxon>
        <taxon>Mammalia</taxon>
        <taxon>Eutheria</taxon>
        <taxon>Laurasiatheria</taxon>
        <taxon>Artiodactyla</taxon>
        <taxon>Whippomorpha</taxon>
        <taxon>Cetacea</taxon>
        <taxon>Mysticeti</taxon>
        <taxon>Balaenopteridae</taxon>
        <taxon>Balaenoptera</taxon>
    </lineage>
</organism>
<dbReference type="RefSeq" id="XP_036729683.1">
    <property type="nucleotide sequence ID" value="XM_036873788.1"/>
</dbReference>
<sequence length="108" mass="12372">MVDVLERLLQLSVLVAFTSGVLLAWQASWLQRCYLDWRRKRLQGKLAATQKKLDLACDNVWPLRLVCGAPAPASLPSYFLPTVLGFSQSHLLKMDIENWAEKKTKKRM</sequence>
<evidence type="ECO:0000256" key="1">
    <source>
        <dbReference type="SAM" id="Phobius"/>
    </source>
</evidence>
<dbReference type="GeneTree" id="ENSGT00390000007551"/>
<keyword evidence="3" id="KW-1185">Reference proteome</keyword>
<evidence type="ECO:0000313" key="4">
    <source>
        <dbReference type="RefSeq" id="XP_036729683.1"/>
    </source>
</evidence>
<name>A0A8C0DG92_BALMU</name>
<dbReference type="Ensembl" id="ENSBMST00010022798.1">
    <property type="protein sequence ID" value="ENSBMSP00010020655.1"/>
    <property type="gene ID" value="ENSBMSG00010015048.1"/>
</dbReference>
<dbReference type="OrthoDB" id="8634727at2759"/>
<dbReference type="PANTHER" id="PTHR37154:SF1">
    <property type="entry name" value="MITOREGULIN"/>
    <property type="match status" value="1"/>
</dbReference>
<proteinExistence type="predicted"/>
<protein>
    <submittedName>
        <fullName evidence="4">Mitoregulin-like</fullName>
    </submittedName>
</protein>
<dbReference type="GO" id="GO:0051284">
    <property type="term" value="P:positive regulation of sequestering of calcium ion"/>
    <property type="evidence" value="ECO:0007669"/>
    <property type="project" value="TreeGrafter"/>
</dbReference>
<dbReference type="GO" id="GO:0005743">
    <property type="term" value="C:mitochondrial inner membrane"/>
    <property type="evidence" value="ECO:0007669"/>
    <property type="project" value="TreeGrafter"/>
</dbReference>
<dbReference type="KEGG" id="bmus:118906312"/>
<dbReference type="GO" id="GO:0010918">
    <property type="term" value="P:positive regulation of mitochondrial membrane potential"/>
    <property type="evidence" value="ECO:0007669"/>
    <property type="project" value="TreeGrafter"/>
</dbReference>
<gene>
    <name evidence="4" type="primary">LOC118906312</name>
</gene>
<dbReference type="InterPro" id="IPR038778">
    <property type="entry name" value="Mtln"/>
</dbReference>
<evidence type="ECO:0000313" key="2">
    <source>
        <dbReference type="Ensembl" id="ENSBMSP00010020655.1"/>
    </source>
</evidence>
<reference evidence="4" key="2">
    <citation type="submission" date="2025-04" db="UniProtKB">
        <authorList>
            <consortium name="RefSeq"/>
        </authorList>
    </citation>
    <scope>IDENTIFICATION</scope>
    <source>
        <tissue evidence="4">Epidermis and Blubber</tissue>
    </source>
</reference>
<dbReference type="Pfam" id="PF22002">
    <property type="entry name" value="MTLN"/>
    <property type="match status" value="1"/>
</dbReference>
<dbReference type="AlphaFoldDB" id="A0A8C0DG92"/>
<keyword evidence="1" id="KW-1133">Transmembrane helix</keyword>
<keyword evidence="1" id="KW-0472">Membrane</keyword>
<feature type="transmembrane region" description="Helical" evidence="1">
    <location>
        <begin position="12"/>
        <end position="30"/>
    </location>
</feature>
<dbReference type="GeneID" id="118906312"/>